<dbReference type="PANTHER" id="PTHR23404">
    <property type="entry name" value="MOLYBDOPTERIN SYNTHASE RELATED"/>
    <property type="match status" value="1"/>
</dbReference>
<organism evidence="1 2">
    <name type="scientific">Pyrodictium occultum</name>
    <dbReference type="NCBI Taxonomy" id="2309"/>
    <lineage>
        <taxon>Archaea</taxon>
        <taxon>Thermoproteota</taxon>
        <taxon>Thermoprotei</taxon>
        <taxon>Desulfurococcales</taxon>
        <taxon>Pyrodictiaceae</taxon>
        <taxon>Pyrodictium</taxon>
    </lineage>
</organism>
<name>A0A0V8RU42_PYROC</name>
<dbReference type="STRING" id="2309.CF15_01750"/>
<comment type="caution">
    <text evidence="1">The sequence shown here is derived from an EMBL/GenBank/DDBJ whole genome shotgun (WGS) entry which is preliminary data.</text>
</comment>
<dbReference type="AlphaFoldDB" id="A0A0V8RU42"/>
<accession>A0A0V8RU42</accession>
<dbReference type="RefSeq" id="WP_058370258.1">
    <property type="nucleotide sequence ID" value="NZ_LNTB01000001.1"/>
</dbReference>
<reference evidence="1 2" key="1">
    <citation type="submission" date="2015-11" db="EMBL/GenBank/DDBJ databases">
        <title>Genome sequence of Pyrodictium occultum PL-19, a marine hyperthermophilic archaeon isolated from Volcano, Italy.</title>
        <authorList>
            <person name="Utturkar S."/>
            <person name="Huber H."/>
            <person name="Leptihn S."/>
            <person name="Brown S."/>
            <person name="Stetter K.O."/>
            <person name="Podar M."/>
        </authorList>
    </citation>
    <scope>NUCLEOTIDE SEQUENCE [LARGE SCALE GENOMIC DNA]</scope>
    <source>
        <strain evidence="1 2">PL-19</strain>
    </source>
</reference>
<proteinExistence type="predicted"/>
<dbReference type="OrthoDB" id="45235at2157"/>
<evidence type="ECO:0008006" key="3">
    <source>
        <dbReference type="Google" id="ProtNLM"/>
    </source>
</evidence>
<dbReference type="Proteomes" id="UP000053352">
    <property type="component" value="Unassembled WGS sequence"/>
</dbReference>
<dbReference type="InterPro" id="IPR036563">
    <property type="entry name" value="MoaE_sf"/>
</dbReference>
<dbReference type="GO" id="GO:0006777">
    <property type="term" value="P:Mo-molybdopterin cofactor biosynthetic process"/>
    <property type="evidence" value="ECO:0007669"/>
    <property type="project" value="InterPro"/>
</dbReference>
<dbReference type="SUPFAM" id="SSF54690">
    <property type="entry name" value="Molybdopterin synthase subunit MoaE"/>
    <property type="match status" value="1"/>
</dbReference>
<dbReference type="Pfam" id="PF02391">
    <property type="entry name" value="MoaE"/>
    <property type="match status" value="1"/>
</dbReference>
<dbReference type="InterPro" id="IPR003448">
    <property type="entry name" value="Mopterin_biosynth_MoaE"/>
</dbReference>
<dbReference type="CDD" id="cd00756">
    <property type="entry name" value="MoaE"/>
    <property type="match status" value="1"/>
</dbReference>
<keyword evidence="2" id="KW-1185">Reference proteome</keyword>
<evidence type="ECO:0000313" key="1">
    <source>
        <dbReference type="EMBL" id="KSW11583.1"/>
    </source>
</evidence>
<sequence length="221" mass="23354">MRCRARVVGLVDGRPVDGERAAEASTAGELLEGLGLQGRAAVYASGRRLEPGDRLPEGCRGVAVLAPPPGVLVARLAGPGERVDLDQLAGLMAARAALLGGGALVAFMGFVKGVVDGAEVASLEYEAVEPHASRRLRELAERYASAPGVIDVAVIHHYGPRRPGDPTVYVLVTAETRGVAFHAAALLLEEVKHRAPIYKLERRSDGDYWVLGDGARLPRRG</sequence>
<evidence type="ECO:0000313" key="2">
    <source>
        <dbReference type="Proteomes" id="UP000053352"/>
    </source>
</evidence>
<dbReference type="Gene3D" id="3.90.1170.40">
    <property type="entry name" value="Molybdopterin biosynthesis MoaE subunit"/>
    <property type="match status" value="1"/>
</dbReference>
<dbReference type="EMBL" id="LNTB01000001">
    <property type="protein sequence ID" value="KSW11583.1"/>
    <property type="molecule type" value="Genomic_DNA"/>
</dbReference>
<protein>
    <recommendedName>
        <fullName evidence="3">Molybdenum cofactor biosynthesis protein MoaE</fullName>
    </recommendedName>
</protein>
<gene>
    <name evidence="1" type="ORF">CF15_01750</name>
</gene>